<dbReference type="SUPFAM" id="SSF50249">
    <property type="entry name" value="Nucleic acid-binding proteins"/>
    <property type="match status" value="1"/>
</dbReference>
<dbReference type="OrthoDB" id="9809878at2"/>
<dbReference type="KEGG" id="pbp:STSP1_00116"/>
<comment type="caution">
    <text evidence="2">Lacks conserved residue(s) required for the propagation of feature annotation.</text>
</comment>
<protein>
    <recommendedName>
        <fullName evidence="2 3">Single-stranded DNA-binding protein</fullName>
        <shortName evidence="2">SSB</shortName>
    </recommendedName>
</protein>
<dbReference type="InterPro" id="IPR012340">
    <property type="entry name" value="NA-bd_OB-fold"/>
</dbReference>
<organism evidence="5 6">
    <name type="scientific">Sedimentisphaera salicampi</name>
    <dbReference type="NCBI Taxonomy" id="1941349"/>
    <lineage>
        <taxon>Bacteria</taxon>
        <taxon>Pseudomonadati</taxon>
        <taxon>Planctomycetota</taxon>
        <taxon>Phycisphaerae</taxon>
        <taxon>Sedimentisphaerales</taxon>
        <taxon>Sedimentisphaeraceae</taxon>
        <taxon>Sedimentisphaera</taxon>
    </lineage>
</organism>
<dbReference type="NCBIfam" id="TIGR00621">
    <property type="entry name" value="ssb"/>
    <property type="match status" value="1"/>
</dbReference>
<dbReference type="CDD" id="cd04496">
    <property type="entry name" value="SSB_OBF"/>
    <property type="match status" value="1"/>
</dbReference>
<gene>
    <name evidence="5" type="primary">ssb</name>
    <name evidence="5" type="ORF">STSP1_00116</name>
</gene>
<keyword evidence="6" id="KW-1185">Reference proteome</keyword>
<dbReference type="PROSITE" id="PS50935">
    <property type="entry name" value="SSB"/>
    <property type="match status" value="1"/>
</dbReference>
<keyword evidence="1 2" id="KW-0238">DNA-binding</keyword>
<accession>A0A1W6LIZ2</accession>
<evidence type="ECO:0000256" key="3">
    <source>
        <dbReference type="PIRNR" id="PIRNR002070"/>
    </source>
</evidence>
<evidence type="ECO:0000256" key="2">
    <source>
        <dbReference type="HAMAP-Rule" id="MF_00984"/>
    </source>
</evidence>
<proteinExistence type="inferred from homology"/>
<sequence>MASFNKVILLGNLTRDPQFSYLPSGTPLVEFAVATNRKFVGQDGQQREEVCFTDCRMFGKRAEVINKYFKKGSSILVEGRLILDSWTTQDGSKRSRLRVQAENFEFTGGGGGGAQRQGDYQHGGYQQGGYQQPQQQPPQNNQPQQPPQQSSQDAFGGGDDFNPDDIPF</sequence>
<dbReference type="HAMAP" id="MF_00984">
    <property type="entry name" value="SSB"/>
    <property type="match status" value="1"/>
</dbReference>
<dbReference type="GO" id="GO:0009295">
    <property type="term" value="C:nucleoid"/>
    <property type="evidence" value="ECO:0007669"/>
    <property type="project" value="TreeGrafter"/>
</dbReference>
<evidence type="ECO:0000256" key="1">
    <source>
        <dbReference type="ARBA" id="ARBA00023125"/>
    </source>
</evidence>
<feature type="compositionally biased region" description="Low complexity" evidence="4">
    <location>
        <begin position="128"/>
        <end position="152"/>
    </location>
</feature>
<dbReference type="Proteomes" id="UP000193334">
    <property type="component" value="Chromosome"/>
</dbReference>
<dbReference type="Pfam" id="PF00436">
    <property type="entry name" value="SSB"/>
    <property type="match status" value="1"/>
</dbReference>
<evidence type="ECO:0000313" key="6">
    <source>
        <dbReference type="Proteomes" id="UP000193334"/>
    </source>
</evidence>
<dbReference type="Gene3D" id="2.40.50.140">
    <property type="entry name" value="Nucleic acid-binding proteins"/>
    <property type="match status" value="1"/>
</dbReference>
<evidence type="ECO:0000256" key="4">
    <source>
        <dbReference type="SAM" id="MobiDB-lite"/>
    </source>
</evidence>
<dbReference type="InterPro" id="IPR000424">
    <property type="entry name" value="Primosome_PriB/ssb"/>
</dbReference>
<name>A0A1W6LIZ2_9BACT</name>
<dbReference type="PANTHER" id="PTHR10302">
    <property type="entry name" value="SINGLE-STRANDED DNA-BINDING PROTEIN"/>
    <property type="match status" value="1"/>
</dbReference>
<dbReference type="EMBL" id="CP021023">
    <property type="protein sequence ID" value="ARN55751.1"/>
    <property type="molecule type" value="Genomic_DNA"/>
</dbReference>
<dbReference type="PANTHER" id="PTHR10302:SF27">
    <property type="entry name" value="SINGLE-STRANDED DNA-BINDING PROTEIN"/>
    <property type="match status" value="1"/>
</dbReference>
<dbReference type="AlphaFoldDB" id="A0A1W6LIZ2"/>
<dbReference type="InterPro" id="IPR011344">
    <property type="entry name" value="ssDNA-bd"/>
</dbReference>
<evidence type="ECO:0000313" key="5">
    <source>
        <dbReference type="EMBL" id="ARN55751.1"/>
    </source>
</evidence>
<feature type="region of interest" description="Disordered" evidence="4">
    <location>
        <begin position="103"/>
        <end position="168"/>
    </location>
</feature>
<dbReference type="RefSeq" id="WP_085754480.1">
    <property type="nucleotide sequence ID" value="NZ_CP021023.1"/>
</dbReference>
<dbReference type="PIRSF" id="PIRSF002070">
    <property type="entry name" value="SSB"/>
    <property type="match status" value="1"/>
</dbReference>
<reference evidence="6" key="1">
    <citation type="submission" date="2017-04" db="EMBL/GenBank/DDBJ databases">
        <title>Comparative genomics and description of representatives of a novel lineage of planctomycetes thriving in anoxic sediments.</title>
        <authorList>
            <person name="Spring S."/>
            <person name="Bunk B."/>
            <person name="Sproer C."/>
        </authorList>
    </citation>
    <scope>NUCLEOTIDE SEQUENCE [LARGE SCALE GENOMIC DNA]</scope>
    <source>
        <strain evidence="6">ST-PulAB-D4</strain>
    </source>
</reference>
<dbReference type="GO" id="GO:0003697">
    <property type="term" value="F:single-stranded DNA binding"/>
    <property type="evidence" value="ECO:0007669"/>
    <property type="project" value="UniProtKB-UniRule"/>
</dbReference>
<dbReference type="GO" id="GO:0006260">
    <property type="term" value="P:DNA replication"/>
    <property type="evidence" value="ECO:0007669"/>
    <property type="project" value="InterPro"/>
</dbReference>
<comment type="subunit">
    <text evidence="2">Homotetramer.</text>
</comment>
<dbReference type="STRING" id="1941349.STSP1_00116"/>